<protein>
    <submittedName>
        <fullName evidence="4">Uncharacterized protein</fullName>
    </submittedName>
</protein>
<dbReference type="VEuPathDB" id="VectorBase:PPAI001094"/>
<name>A0A1B0D171_PHLPP</name>
<evidence type="ECO:0000313" key="5">
    <source>
        <dbReference type="Proteomes" id="UP000092462"/>
    </source>
</evidence>
<evidence type="ECO:0000256" key="3">
    <source>
        <dbReference type="SAM" id="MobiDB-lite"/>
    </source>
</evidence>
<comment type="subcellular location">
    <subcellularLocation>
        <location evidence="1">Nucleus</location>
    </subcellularLocation>
</comment>
<reference evidence="4" key="1">
    <citation type="submission" date="2022-08" db="UniProtKB">
        <authorList>
            <consortium name="EnsemblMetazoa"/>
        </authorList>
    </citation>
    <scope>IDENTIFICATION</scope>
    <source>
        <strain evidence="4">Israel</strain>
    </source>
</reference>
<dbReference type="PANTHER" id="PTHR15502">
    <property type="entry name" value="CALCINEURIN-BINDING PROTEIN CABIN 1-RELATED"/>
    <property type="match status" value="1"/>
</dbReference>
<dbReference type="GO" id="GO:0006325">
    <property type="term" value="P:chromatin organization"/>
    <property type="evidence" value="ECO:0007669"/>
    <property type="project" value="InterPro"/>
</dbReference>
<dbReference type="InterPro" id="IPR033053">
    <property type="entry name" value="Hir3/CABIN1"/>
</dbReference>
<proteinExistence type="predicted"/>
<dbReference type="Proteomes" id="UP000092462">
    <property type="component" value="Unassembled WGS sequence"/>
</dbReference>
<dbReference type="VEuPathDB" id="VectorBase:PPAPM1_006371"/>
<dbReference type="InterPro" id="IPR019734">
    <property type="entry name" value="TPR_rpt"/>
</dbReference>
<keyword evidence="2" id="KW-0539">Nucleus</keyword>
<evidence type="ECO:0000313" key="4">
    <source>
        <dbReference type="EnsemblMetazoa" id="PPAI001094-PA"/>
    </source>
</evidence>
<accession>A0A1B0D171</accession>
<feature type="compositionally biased region" description="Low complexity" evidence="3">
    <location>
        <begin position="49"/>
        <end position="58"/>
    </location>
</feature>
<dbReference type="GO" id="GO:0031491">
    <property type="term" value="F:nucleosome binding"/>
    <property type="evidence" value="ECO:0007669"/>
    <property type="project" value="TreeGrafter"/>
</dbReference>
<sequence length="750" mass="87688">MNGINGEVDSRGVQAEESMKMETDIATMSDGEEVEEVRNEAMEPPPVPVSSDTSSNPVKSDDSADKPKKRRGSDLKHLEQWGWHKSRARKKPTTVTPVEQVDKTCAGYLKRILGRYYGECFDTSESPFVETRVPEKEAQEGNKKRDCDFKTPSTATEDDFQKRTAEEFEKFVGELDKFDLILLLSKWLEYIAKFWTMSIPRPICEQYLKIYKYYLNHYDLMAWNQLEYRDFHSVFEMTLFYLEQEHERIAVKKLNKEEFSGEYRRLLLHLMFHSGAYMLEDEDLHFLTLMRLFWINYIVCKYENNLEDAIDFIYKIHQLLEEKRLNLTVDLPNKSAENHIDLGIIEDLICSLQRTIKLNNVANLYKDEKFKELSVILKDSLINCTEIKNLDNTLMKINTQFEKCLKYAVDFFLTIPENSHRLKEWGDSVNFILIYLEALIKHEGIDILSCLEQFEARLVQSLVKIISNQLDTPFEKNSTQVHSINFKIPWIILHAFVQQEEDRQHAVGKKLKSSSETSDVEDDEESMPNSILIFFTAHEFLGRKFWCTKDGGQLMTHTLDIVVPILRSPMLEPFRDIVMEYMEQLTYCLYSYPPKRTRSRHIEEHEATQIELTWERAMQLFEIYRPDHLPEFDSYKVDSITADLEQLLQRILNLTPKELNVPAAAYTIKDFISGESTSLPEYSLVPAFPARISSIFYLLADYYFKNRDFSKTVKYYVQDLSLNPCRFDAWAGLALSKATKLEGKLNSCVP</sequence>
<feature type="region of interest" description="Disordered" evidence="3">
    <location>
        <begin position="131"/>
        <end position="150"/>
    </location>
</feature>
<dbReference type="PROSITE" id="PS50005">
    <property type="entry name" value="TPR"/>
    <property type="match status" value="1"/>
</dbReference>
<dbReference type="EMBL" id="AJVK01002419">
    <property type="status" value="NOT_ANNOTATED_CDS"/>
    <property type="molecule type" value="Genomic_DNA"/>
</dbReference>
<keyword evidence="5" id="KW-1185">Reference proteome</keyword>
<organism evidence="4 5">
    <name type="scientific">Phlebotomus papatasi</name>
    <name type="common">Sandfly</name>
    <dbReference type="NCBI Taxonomy" id="29031"/>
    <lineage>
        <taxon>Eukaryota</taxon>
        <taxon>Metazoa</taxon>
        <taxon>Ecdysozoa</taxon>
        <taxon>Arthropoda</taxon>
        <taxon>Hexapoda</taxon>
        <taxon>Insecta</taxon>
        <taxon>Pterygota</taxon>
        <taxon>Neoptera</taxon>
        <taxon>Endopterygota</taxon>
        <taxon>Diptera</taxon>
        <taxon>Nematocera</taxon>
        <taxon>Psychodoidea</taxon>
        <taxon>Psychodidae</taxon>
        <taxon>Phlebotomus</taxon>
        <taxon>Phlebotomus</taxon>
    </lineage>
</organism>
<feature type="region of interest" description="Disordered" evidence="3">
    <location>
        <begin position="1"/>
        <end position="96"/>
    </location>
</feature>
<feature type="compositionally biased region" description="Basic and acidic residues" evidence="3">
    <location>
        <begin position="132"/>
        <end position="149"/>
    </location>
</feature>
<dbReference type="PANTHER" id="PTHR15502:SF7">
    <property type="entry name" value="CALCINEURIN-BINDING PROTEIN CABIN-1"/>
    <property type="match status" value="1"/>
</dbReference>
<evidence type="ECO:0000256" key="1">
    <source>
        <dbReference type="ARBA" id="ARBA00004123"/>
    </source>
</evidence>
<evidence type="ECO:0000256" key="2">
    <source>
        <dbReference type="ARBA" id="ARBA00023242"/>
    </source>
</evidence>
<dbReference type="GO" id="GO:0005634">
    <property type="term" value="C:nucleus"/>
    <property type="evidence" value="ECO:0007669"/>
    <property type="project" value="UniProtKB-SubCell"/>
</dbReference>
<feature type="compositionally biased region" description="Basic and acidic residues" evidence="3">
    <location>
        <begin position="59"/>
        <end position="79"/>
    </location>
</feature>
<dbReference type="EnsemblMetazoa" id="PPAI001094-RA">
    <property type="protein sequence ID" value="PPAI001094-PA"/>
    <property type="gene ID" value="PPAI001094"/>
</dbReference>
<dbReference type="AlphaFoldDB" id="A0A1B0D171"/>